<evidence type="ECO:0000313" key="4">
    <source>
        <dbReference type="Proteomes" id="UP000469292"/>
    </source>
</evidence>
<dbReference type="Pfam" id="PF04945">
    <property type="entry name" value="YHS"/>
    <property type="match status" value="1"/>
</dbReference>
<evidence type="ECO:0000256" key="1">
    <source>
        <dbReference type="SAM" id="MobiDB-lite"/>
    </source>
</evidence>
<name>A0A6I5MZS2_9BIFI</name>
<feature type="compositionally biased region" description="Low complexity" evidence="1">
    <location>
        <begin position="1"/>
        <end position="13"/>
    </location>
</feature>
<keyword evidence="4" id="KW-1185">Reference proteome</keyword>
<dbReference type="Proteomes" id="UP000469292">
    <property type="component" value="Unassembled WGS sequence"/>
</dbReference>
<evidence type="ECO:0000259" key="2">
    <source>
        <dbReference type="Pfam" id="PF04945"/>
    </source>
</evidence>
<proteinExistence type="predicted"/>
<reference evidence="3 4" key="1">
    <citation type="submission" date="2019-09" db="EMBL/GenBank/DDBJ databases">
        <title>Phylogenetic characterization of a novel taxon of the genus Bifidobacterium: Bifidobacterium choloepi sp. nov.</title>
        <authorList>
            <person name="Modesto M."/>
            <person name="Satti M."/>
        </authorList>
    </citation>
    <scope>NUCLEOTIDE SEQUENCE [LARGE SCALE GENOMIC DNA]</scope>
    <source>
        <strain evidence="3 4">BRDM6</strain>
    </source>
</reference>
<accession>A0A6I5MZS2</accession>
<dbReference type="EMBL" id="VYSG01000001">
    <property type="protein sequence ID" value="NEG69345.1"/>
    <property type="molecule type" value="Genomic_DNA"/>
</dbReference>
<dbReference type="AlphaFoldDB" id="A0A6I5MZS2"/>
<comment type="caution">
    <text evidence="3">The sequence shown here is derived from an EMBL/GenBank/DDBJ whole genome shotgun (WGS) entry which is preliminary data.</text>
</comment>
<dbReference type="InterPro" id="IPR007029">
    <property type="entry name" value="YHS_dom"/>
</dbReference>
<evidence type="ECO:0000313" key="3">
    <source>
        <dbReference type="EMBL" id="NEG69345.1"/>
    </source>
</evidence>
<gene>
    <name evidence="3" type="ORF">F6S87_01635</name>
</gene>
<feature type="region of interest" description="Disordered" evidence="1">
    <location>
        <begin position="1"/>
        <end position="53"/>
    </location>
</feature>
<protein>
    <submittedName>
        <fullName evidence="3">YHS domain-containing protein</fullName>
    </submittedName>
</protein>
<feature type="domain" description="YHS" evidence="2">
    <location>
        <begin position="38"/>
        <end position="81"/>
    </location>
</feature>
<organism evidence="3 4">
    <name type="scientific">Bifidobacterium choloepi</name>
    <dbReference type="NCBI Taxonomy" id="2614131"/>
    <lineage>
        <taxon>Bacteria</taxon>
        <taxon>Bacillati</taxon>
        <taxon>Actinomycetota</taxon>
        <taxon>Actinomycetes</taxon>
        <taxon>Bifidobacteriales</taxon>
        <taxon>Bifidobacteriaceae</taxon>
        <taxon>Bifidobacterium</taxon>
    </lineage>
</organism>
<sequence length="96" mass="10291">MTAGRTGRAGDAAALRRRKPGKGTAMKERKSVEGVPEIDPVNGEEVTSETAAAERQYEGGTFHFSSLATAAEFDANPAKYCDDPQKLARHDSNSNH</sequence>